<evidence type="ECO:0000256" key="2">
    <source>
        <dbReference type="ARBA" id="ARBA00022801"/>
    </source>
</evidence>
<dbReference type="SUPFAM" id="SSF49303">
    <property type="entry name" value="beta-Galactosidase/glucuronidase domain"/>
    <property type="match status" value="1"/>
</dbReference>
<dbReference type="AlphaFoldDB" id="A0A1H1Q2E8"/>
<evidence type="ECO:0000256" key="3">
    <source>
        <dbReference type="ARBA" id="ARBA00023295"/>
    </source>
</evidence>
<accession>A0A1H1Q2E8</accession>
<feature type="domain" description="Glycoside hydrolase family 2 catalytic" evidence="5">
    <location>
        <begin position="288"/>
        <end position="512"/>
    </location>
</feature>
<dbReference type="PANTHER" id="PTHR42732">
    <property type="entry name" value="BETA-GALACTOSIDASE"/>
    <property type="match status" value="1"/>
</dbReference>
<dbReference type="InterPro" id="IPR051913">
    <property type="entry name" value="GH2_Domain-Containing"/>
</dbReference>
<dbReference type="SUPFAM" id="SSF49785">
    <property type="entry name" value="Galactose-binding domain-like"/>
    <property type="match status" value="1"/>
</dbReference>
<dbReference type="InterPro" id="IPR017853">
    <property type="entry name" value="GH"/>
</dbReference>
<evidence type="ECO:0000313" key="7">
    <source>
        <dbReference type="Proteomes" id="UP000199103"/>
    </source>
</evidence>
<dbReference type="GO" id="GO:0005975">
    <property type="term" value="P:carbohydrate metabolic process"/>
    <property type="evidence" value="ECO:0007669"/>
    <property type="project" value="InterPro"/>
</dbReference>
<reference evidence="6 7" key="1">
    <citation type="submission" date="2016-10" db="EMBL/GenBank/DDBJ databases">
        <authorList>
            <person name="de Groot N.N."/>
        </authorList>
    </citation>
    <scope>NUCLEOTIDE SEQUENCE [LARGE SCALE GENOMIC DNA]</scope>
    <source>
        <strain evidence="6 7">DSM 21800</strain>
    </source>
</reference>
<dbReference type="Pfam" id="PF02836">
    <property type="entry name" value="Glyco_hydro_2_C"/>
    <property type="match status" value="1"/>
</dbReference>
<dbReference type="InterPro" id="IPR006102">
    <property type="entry name" value="Ig-like_GH2"/>
</dbReference>
<dbReference type="InterPro" id="IPR013783">
    <property type="entry name" value="Ig-like_fold"/>
</dbReference>
<dbReference type="STRING" id="630515.SAMN04489812_1114"/>
<dbReference type="Pfam" id="PF00703">
    <property type="entry name" value="Glyco_hydro_2"/>
    <property type="match status" value="1"/>
</dbReference>
<dbReference type="Proteomes" id="UP000199103">
    <property type="component" value="Chromosome I"/>
</dbReference>
<keyword evidence="3" id="KW-0326">Glycosidase</keyword>
<evidence type="ECO:0000256" key="1">
    <source>
        <dbReference type="ARBA" id="ARBA00007401"/>
    </source>
</evidence>
<proteinExistence type="inferred from homology"/>
<keyword evidence="2 6" id="KW-0378">Hydrolase</keyword>
<dbReference type="SUPFAM" id="SSF51445">
    <property type="entry name" value="(Trans)glycosidases"/>
    <property type="match status" value="1"/>
</dbReference>
<protein>
    <submittedName>
        <fullName evidence="6">Glycosyl hydrolases family 2</fullName>
    </submittedName>
</protein>
<evidence type="ECO:0000259" key="4">
    <source>
        <dbReference type="Pfam" id="PF00703"/>
    </source>
</evidence>
<gene>
    <name evidence="6" type="ORF">SAMN04489812_1114</name>
</gene>
<dbReference type="PANTHER" id="PTHR42732:SF3">
    <property type="entry name" value="HYDROLASE"/>
    <property type="match status" value="1"/>
</dbReference>
<evidence type="ECO:0000313" key="6">
    <source>
        <dbReference type="EMBL" id="SDS17574.1"/>
    </source>
</evidence>
<evidence type="ECO:0000259" key="5">
    <source>
        <dbReference type="Pfam" id="PF02836"/>
    </source>
</evidence>
<keyword evidence="7" id="KW-1185">Reference proteome</keyword>
<name>A0A1H1Q2E8_9ACTN</name>
<sequence length="691" mass="77540">MTDDYPRPDFRRDTEWGLLDGSWEFARSAETTPPTCWPEMIMVPYGWDTEASGVAARWLEVGWYRLRWTAPTPADGHRLIVHFGAVQHETTIFVDGLRQHRHTGGQVPFEVDLTEFAGDRIELCVRVRNPRDKGAIPHGKQRSIPLDPYDSCSFSPCSGIWQSVWWELRPERHLAAVELRPRSTLDGWDATIRVAGPEPDPASTIAVDVLDDPSPELVEGLETRGPRKAGSSKEFRSFDKLTTLAVAVDEPRPWSPADPHLYEIAVEVRDGDQVIDRVIVTTGIRTIETRGRHLFLNGERIFLRGVLDQGYWPRYGWTAPDGAALTADLDHARRLGFNLVRKHLKLEDPRWLHHADRIGMLVWEEPASTSRYSSPATVAFADQIAPMVARDGNHPCIVIWGLYNEEWGLDWDVVDNPVKQRVLADGYRLIKELDDSRPVVDCSGWSHVATDLADWHVYSDSPTDWRNAISDLYTGAAPGFDVDLGSHVERKYLMADRGDARGLPVINSEYGTGRTAVDRAWAMRWQTQELRRQADNNGYVYTELYDVEHEFAGVLTFDRSVKDDLGLTSSDVHAETVIITDLDPIAPGIDVISTNGEVTVPVRLSHHGRSRIRGTLAAAWSQPGNGADTAAEQKVDVVVDPYRVSDPTMVRSTMPTGSSTARLRLWLVDESDQVRAHTVVDVVRAVGRVDH</sequence>
<dbReference type="Gene3D" id="3.20.20.80">
    <property type="entry name" value="Glycosidases"/>
    <property type="match status" value="1"/>
</dbReference>
<dbReference type="InterPro" id="IPR036156">
    <property type="entry name" value="Beta-gal/glucu_dom_sf"/>
</dbReference>
<dbReference type="Gene3D" id="2.60.120.260">
    <property type="entry name" value="Galactose-binding domain-like"/>
    <property type="match status" value="1"/>
</dbReference>
<dbReference type="EMBL" id="LT629772">
    <property type="protein sequence ID" value="SDS17574.1"/>
    <property type="molecule type" value="Genomic_DNA"/>
</dbReference>
<dbReference type="Gene3D" id="2.60.40.10">
    <property type="entry name" value="Immunoglobulins"/>
    <property type="match status" value="1"/>
</dbReference>
<dbReference type="GO" id="GO:0004553">
    <property type="term" value="F:hydrolase activity, hydrolyzing O-glycosyl compounds"/>
    <property type="evidence" value="ECO:0007669"/>
    <property type="project" value="InterPro"/>
</dbReference>
<comment type="similarity">
    <text evidence="1">Belongs to the glycosyl hydrolase 2 family.</text>
</comment>
<dbReference type="InterPro" id="IPR006103">
    <property type="entry name" value="Glyco_hydro_2_cat"/>
</dbReference>
<feature type="domain" description="Glycoside hydrolase family 2 immunoglobulin-like beta-sandwich" evidence="4">
    <location>
        <begin position="228"/>
        <end position="285"/>
    </location>
</feature>
<dbReference type="RefSeq" id="WP_231920188.1">
    <property type="nucleotide sequence ID" value="NZ_LT629772.1"/>
</dbReference>
<dbReference type="InterPro" id="IPR008979">
    <property type="entry name" value="Galactose-bd-like_sf"/>
</dbReference>
<organism evidence="6 7">
    <name type="scientific">Microlunatus soli</name>
    <dbReference type="NCBI Taxonomy" id="630515"/>
    <lineage>
        <taxon>Bacteria</taxon>
        <taxon>Bacillati</taxon>
        <taxon>Actinomycetota</taxon>
        <taxon>Actinomycetes</taxon>
        <taxon>Propionibacteriales</taxon>
        <taxon>Propionibacteriaceae</taxon>
        <taxon>Microlunatus</taxon>
    </lineage>
</organism>